<dbReference type="Proteomes" id="UP000596857">
    <property type="component" value="Unassembled WGS sequence"/>
</dbReference>
<dbReference type="Gene3D" id="3.10.180.10">
    <property type="entry name" value="2,3-Dihydroxybiphenyl 1,2-Dioxygenase, domain 1"/>
    <property type="match status" value="1"/>
</dbReference>
<feature type="domain" description="VOC" evidence="1">
    <location>
        <begin position="2"/>
        <end position="140"/>
    </location>
</feature>
<organism evidence="2 3">
    <name type="scientific">Paenibacillus phytohabitans</name>
    <dbReference type="NCBI Taxonomy" id="2654978"/>
    <lineage>
        <taxon>Bacteria</taxon>
        <taxon>Bacillati</taxon>
        <taxon>Bacillota</taxon>
        <taxon>Bacilli</taxon>
        <taxon>Bacillales</taxon>
        <taxon>Paenibacillaceae</taxon>
        <taxon>Paenibacillus</taxon>
    </lineage>
</organism>
<proteinExistence type="predicted"/>
<evidence type="ECO:0000313" key="2">
    <source>
        <dbReference type="EMBL" id="NOU78417.1"/>
    </source>
</evidence>
<accession>A0ABX1YBT7</accession>
<sequence length="148" mass="17258">MQLGCTYLIVRDMKGSIAFYEALLNMKADSRKLERWAQFHCGNTFALWNPEFDKELIRTNSDVSEHFNEAYLNYKQDSEVRYGNNVILNFNVTDLNAEYERVKSLDIGAVSEIFYINVVRPYHCFMIEDPDGNLIEITGDYNAESIKF</sequence>
<dbReference type="CDD" id="cd06587">
    <property type="entry name" value="VOC"/>
    <property type="match status" value="1"/>
</dbReference>
<reference evidence="2 3" key="1">
    <citation type="submission" date="2019-10" db="EMBL/GenBank/DDBJ databases">
        <title>Description of Paenibacillus terricola sp. nov.</title>
        <authorList>
            <person name="Carlier A."/>
            <person name="Qi S."/>
        </authorList>
    </citation>
    <scope>NUCLEOTIDE SEQUENCE [LARGE SCALE GENOMIC DNA]</scope>
    <source>
        <strain evidence="2 3">LMG 31459</strain>
    </source>
</reference>
<comment type="caution">
    <text evidence="2">The sequence shown here is derived from an EMBL/GenBank/DDBJ whole genome shotgun (WGS) entry which is preliminary data.</text>
</comment>
<dbReference type="SUPFAM" id="SSF54593">
    <property type="entry name" value="Glyoxalase/Bleomycin resistance protein/Dihydroxybiphenyl dioxygenase"/>
    <property type="match status" value="1"/>
</dbReference>
<evidence type="ECO:0000259" key="1">
    <source>
        <dbReference type="PROSITE" id="PS51819"/>
    </source>
</evidence>
<protein>
    <submittedName>
        <fullName evidence="2">VOC family protein</fullName>
    </submittedName>
</protein>
<keyword evidence="3" id="KW-1185">Reference proteome</keyword>
<name>A0ABX1YBT7_9BACL</name>
<dbReference type="Pfam" id="PF00903">
    <property type="entry name" value="Glyoxalase"/>
    <property type="match status" value="1"/>
</dbReference>
<dbReference type="RefSeq" id="WP_171716496.1">
    <property type="nucleotide sequence ID" value="NZ_WHOB01000018.1"/>
</dbReference>
<dbReference type="InterPro" id="IPR037523">
    <property type="entry name" value="VOC_core"/>
</dbReference>
<dbReference type="InterPro" id="IPR029068">
    <property type="entry name" value="Glyas_Bleomycin-R_OHBP_Dase"/>
</dbReference>
<dbReference type="PROSITE" id="PS51819">
    <property type="entry name" value="VOC"/>
    <property type="match status" value="1"/>
</dbReference>
<dbReference type="EMBL" id="WHOB01000018">
    <property type="protein sequence ID" value="NOU78417.1"/>
    <property type="molecule type" value="Genomic_DNA"/>
</dbReference>
<gene>
    <name evidence="2" type="ORF">GC101_05935</name>
</gene>
<evidence type="ECO:0000313" key="3">
    <source>
        <dbReference type="Proteomes" id="UP000596857"/>
    </source>
</evidence>
<dbReference type="InterPro" id="IPR004360">
    <property type="entry name" value="Glyas_Fos-R_dOase_dom"/>
</dbReference>